<keyword evidence="4" id="KW-0067">ATP-binding</keyword>
<dbReference type="InterPro" id="IPR043519">
    <property type="entry name" value="NT_sf"/>
</dbReference>
<dbReference type="Gene3D" id="3.30.460.10">
    <property type="entry name" value="Beta Polymerase, domain 2"/>
    <property type="match status" value="2"/>
</dbReference>
<dbReference type="GO" id="GO:0005524">
    <property type="term" value="F:ATP binding"/>
    <property type="evidence" value="ECO:0007669"/>
    <property type="project" value="UniProtKB-KW"/>
</dbReference>
<dbReference type="PANTHER" id="PTHR30621:SF0">
    <property type="entry name" value="BIFUNCTIONAL GLUTAMINE SYNTHETASE ADENYLYLTRANSFERASE_ADENYLYL-REMOVING ENZYME"/>
    <property type="match status" value="1"/>
</dbReference>
<dbReference type="NCBIfam" id="NF010706">
    <property type="entry name" value="PRK14108.1"/>
    <property type="match status" value="1"/>
</dbReference>
<dbReference type="PANTHER" id="PTHR30621">
    <property type="entry name" value="GLUTAMINE SYNTHETASE ADENYLYLTRANSFERASE"/>
    <property type="match status" value="1"/>
</dbReference>
<dbReference type="GO" id="GO:0047388">
    <property type="term" value="F:[glutamine synthetase]-adenylyl-L-tyrosine phosphorylase activity"/>
    <property type="evidence" value="ECO:0007669"/>
    <property type="project" value="UniProtKB-EC"/>
</dbReference>
<dbReference type="EMBL" id="JACLAX010000017">
    <property type="protein sequence ID" value="MBC2670325.1"/>
    <property type="molecule type" value="Genomic_DNA"/>
</dbReference>
<evidence type="ECO:0000256" key="2">
    <source>
        <dbReference type="ARBA" id="ARBA00022695"/>
    </source>
</evidence>
<feature type="domain" description="Glutamate-ammonia ligase adenylyltransferase repeated" evidence="7">
    <location>
        <begin position="15"/>
        <end position="242"/>
    </location>
</feature>
<dbReference type="GO" id="GO:0008882">
    <property type="term" value="F:[glutamate-ammonia-ligase] adenylyltransferase activity"/>
    <property type="evidence" value="ECO:0007669"/>
    <property type="project" value="InterPro"/>
</dbReference>
<dbReference type="GO" id="GO:0000820">
    <property type="term" value="P:regulation of glutamine family amino acid metabolic process"/>
    <property type="evidence" value="ECO:0007669"/>
    <property type="project" value="TreeGrafter"/>
</dbReference>
<keyword evidence="5" id="KW-0460">Magnesium</keyword>
<gene>
    <name evidence="9" type="ORF">H7F53_14315</name>
</gene>
<feature type="domain" description="Glutamate-ammonia ligase adenylyltransferase repeated" evidence="7">
    <location>
        <begin position="520"/>
        <end position="761"/>
    </location>
</feature>
<dbReference type="SUPFAM" id="SSF81593">
    <property type="entry name" value="Nucleotidyltransferase substrate binding subunit/domain"/>
    <property type="match status" value="2"/>
</dbReference>
<dbReference type="Gene3D" id="1.20.120.1510">
    <property type="match status" value="1"/>
</dbReference>
<keyword evidence="6" id="KW-0511">Multifunctional enzyme</keyword>
<dbReference type="RefSeq" id="WP_185680186.1">
    <property type="nucleotide sequence ID" value="NZ_JACLAX010000017.1"/>
</dbReference>
<dbReference type="InterPro" id="IPR023057">
    <property type="entry name" value="GlnE"/>
</dbReference>
<evidence type="ECO:0000256" key="5">
    <source>
        <dbReference type="ARBA" id="ARBA00022842"/>
    </source>
</evidence>
<keyword evidence="1 9" id="KW-0808">Transferase</keyword>
<evidence type="ECO:0000256" key="4">
    <source>
        <dbReference type="ARBA" id="ARBA00022840"/>
    </source>
</evidence>
<evidence type="ECO:0000259" key="8">
    <source>
        <dbReference type="Pfam" id="PF08335"/>
    </source>
</evidence>
<dbReference type="CDD" id="cd05401">
    <property type="entry name" value="NT_GlnE_GlnD_like"/>
    <property type="match status" value="2"/>
</dbReference>
<accession>A0A7X1G0B6</accession>
<reference evidence="9 10" key="1">
    <citation type="submission" date="2020-08" db="EMBL/GenBank/DDBJ databases">
        <title>The genome sequence of type strain Novosphingobium piscinae KCTC 42194.</title>
        <authorList>
            <person name="Liu Y."/>
        </authorList>
    </citation>
    <scope>NUCLEOTIDE SEQUENCE [LARGE SCALE GENOMIC DNA]</scope>
    <source>
        <strain evidence="9 10">KCTC 42194</strain>
    </source>
</reference>
<dbReference type="NCBIfam" id="NF008292">
    <property type="entry name" value="PRK11072.1"/>
    <property type="match status" value="1"/>
</dbReference>
<comment type="caution">
    <text evidence="9">The sequence shown here is derived from an EMBL/GenBank/DDBJ whole genome shotgun (WGS) entry which is preliminary data.</text>
</comment>
<dbReference type="AlphaFoldDB" id="A0A7X1G0B6"/>
<evidence type="ECO:0000313" key="9">
    <source>
        <dbReference type="EMBL" id="MBC2670325.1"/>
    </source>
</evidence>
<keyword evidence="2 9" id="KW-0548">Nucleotidyltransferase</keyword>
<name>A0A7X1G0B6_9SPHN</name>
<dbReference type="GO" id="GO:0005829">
    <property type="term" value="C:cytosol"/>
    <property type="evidence" value="ECO:0007669"/>
    <property type="project" value="TreeGrafter"/>
</dbReference>
<dbReference type="Pfam" id="PF08335">
    <property type="entry name" value="GlnD_UR_UTase"/>
    <property type="match status" value="1"/>
</dbReference>
<evidence type="ECO:0000256" key="1">
    <source>
        <dbReference type="ARBA" id="ARBA00022679"/>
    </source>
</evidence>
<keyword evidence="3" id="KW-0547">Nucleotide-binding</keyword>
<feature type="domain" description="PII-uridylyltransferase/Glutamine-synthetase adenylyltransferase" evidence="8">
    <location>
        <begin position="277"/>
        <end position="399"/>
    </location>
</feature>
<dbReference type="Pfam" id="PF03710">
    <property type="entry name" value="GlnE"/>
    <property type="match status" value="2"/>
</dbReference>
<keyword evidence="10" id="KW-1185">Reference proteome</keyword>
<evidence type="ECO:0000313" key="10">
    <source>
        <dbReference type="Proteomes" id="UP000551327"/>
    </source>
</evidence>
<dbReference type="InterPro" id="IPR013546">
    <property type="entry name" value="PII_UdlTrfase/GS_AdlTrfase"/>
</dbReference>
<dbReference type="Proteomes" id="UP000551327">
    <property type="component" value="Unassembled WGS sequence"/>
</dbReference>
<organism evidence="9 10">
    <name type="scientific">Novosphingobium piscinae</name>
    <dbReference type="NCBI Taxonomy" id="1507448"/>
    <lineage>
        <taxon>Bacteria</taxon>
        <taxon>Pseudomonadati</taxon>
        <taxon>Pseudomonadota</taxon>
        <taxon>Alphaproteobacteria</taxon>
        <taxon>Sphingomonadales</taxon>
        <taxon>Sphingomonadaceae</taxon>
        <taxon>Novosphingobium</taxon>
    </lineage>
</organism>
<dbReference type="InterPro" id="IPR005190">
    <property type="entry name" value="GlnE_rpt_dom"/>
</dbReference>
<protein>
    <submittedName>
        <fullName evidence="9">Bifunctional [glutamine synthetase] adenylyltransferase/[glutamine synthetase]-adenylyl-L-tyrosine phosphorylase</fullName>
        <ecNumber evidence="9">2.7.7.89</ecNumber>
    </submittedName>
</protein>
<dbReference type="Gene3D" id="1.20.120.330">
    <property type="entry name" value="Nucleotidyltransferases domain 2"/>
    <property type="match status" value="2"/>
</dbReference>
<sequence>MTGGPSAPAPDWGGALARAAAHAPFLAGLIARQPALVERLAAGAGDEALALARSAGAGAPDIGTALRRERRALALVLAIGDLAGAFPLARVTAELSAFADRALDAAIREALQQRVPEAEPAGFIALALGKHGAEELNYSSDIDPILLFDPERMPRLAREEPGEAAARYARRVVQTLARIDAEGYVFRVDLRLRPASEVSPPALSLDAALTHYESSALAWERAAFIRARACAGDIPAGQAFLAAIRPFVWRKSLDFGAIAEIGRLTARIREAKEGPLRPGPGFNLKTGRGGIREVEFFAQTHQLIHGGRNPALRLRGVRATLDALAAAGLIHPENARVLGDSYDRLRTLEHRLQMVLDQQTHALPTDPAALDNVARLDGLPDGAALVAELTAITEAVGSRYDTLIAAHGNPSGASMVVPAQGSAEAGGAARSLVEQLAALGFDDAAGLAERVEGWKGGRVRALRSEAARAAFDAIQPALLAALARSPEPVRAFNRWEQLLTRLPSALNLFHLLEARPALLELLAKVLSLAPPLADALAARPDLLDPLIDASAFDLPGGVAELVAEFSAGEADDDYERLLDRVRRRVGERRFTLGVQLIEGATDPLALAAANARVAEAALRVLADAATAEFEAAHGKVPGGELVVLGLGRFGGGALTHASDLDLIYLFTGDFAVESDGPRPLGASLYFNRLATRISAALSVPTAAGALYEVDTRLRPSGTQGPLAASLDSFARYQHEQAWTWEHMALCRARPVYGSPAAQAALAAIVGEVLLIPRDRAKLRSDVLEMRARMAAHKPPQGPLDAKLLRGGLVDLEFIVHFLQLATGQGLSPALPQALRGLAGVGLVPERLALAHDRLTRLLVAARLLAPKADEHRAGPRSALAAATGYANWDSVTAGLVEARTIVAEAWRQVFEDKLEIA</sequence>
<dbReference type="SUPFAM" id="SSF81301">
    <property type="entry name" value="Nucleotidyltransferase"/>
    <property type="match status" value="2"/>
</dbReference>
<dbReference type="EC" id="2.7.7.89" evidence="9"/>
<evidence type="ECO:0000259" key="7">
    <source>
        <dbReference type="Pfam" id="PF03710"/>
    </source>
</evidence>
<evidence type="ECO:0000256" key="6">
    <source>
        <dbReference type="ARBA" id="ARBA00023268"/>
    </source>
</evidence>
<proteinExistence type="predicted"/>
<evidence type="ECO:0000256" key="3">
    <source>
        <dbReference type="ARBA" id="ARBA00022741"/>
    </source>
</evidence>